<dbReference type="AlphaFoldDB" id="A0A0B7IXJ6"/>
<keyword evidence="2" id="KW-0012">Acyltransferase</keyword>
<dbReference type="STRING" id="1581680.BN1209_0161"/>
<evidence type="ECO:0000313" key="5">
    <source>
        <dbReference type="Proteomes" id="UP000056322"/>
    </source>
</evidence>
<dbReference type="InterPro" id="IPR000182">
    <property type="entry name" value="GNAT_dom"/>
</dbReference>
<dbReference type="EMBL" id="LN794158">
    <property type="protein sequence ID" value="CEN55215.1"/>
    <property type="molecule type" value="Genomic_DNA"/>
</dbReference>
<reference evidence="5" key="1">
    <citation type="submission" date="2014-12" db="EMBL/GenBank/DDBJ databases">
        <authorList>
            <person name="Salcher M.M."/>
        </authorList>
    </citation>
    <scope>NUCLEOTIDE SEQUENCE [LARGE SCALE GENOMIC DNA]</scope>
    <source>
        <strain evidence="5">MMS-10A-171</strain>
    </source>
</reference>
<dbReference type="InterPro" id="IPR016181">
    <property type="entry name" value="Acyl_CoA_acyltransferase"/>
</dbReference>
<evidence type="ECO:0000256" key="2">
    <source>
        <dbReference type="ARBA" id="ARBA00023315"/>
    </source>
</evidence>
<dbReference type="Proteomes" id="UP000056322">
    <property type="component" value="Chromosome 1"/>
</dbReference>
<protein>
    <submittedName>
        <fullName evidence="4">GCN5-related N-acetyltransferase</fullName>
    </submittedName>
</protein>
<dbReference type="HOGENOM" id="CLU_098389_0_0_4"/>
<proteinExistence type="predicted"/>
<dbReference type="Pfam" id="PF13508">
    <property type="entry name" value="Acetyltransf_7"/>
    <property type="match status" value="1"/>
</dbReference>
<dbReference type="PANTHER" id="PTHR43877:SF2">
    <property type="entry name" value="AMINOALKYLPHOSPHONATE N-ACETYLTRANSFERASE-RELATED"/>
    <property type="match status" value="1"/>
</dbReference>
<dbReference type="RefSeq" id="WP_045750525.1">
    <property type="nucleotide sequence ID" value="NZ_LN794158.1"/>
</dbReference>
<sequence length="173" mass="19466">MLSFYKAEINDATAIADLVNSAYRGESSRAGWTTEADILDGMRITTPEVAALIRRDDAFVLVGVLRDQIVACVACEHNENTAKFGLVAVKPTLQNKGYGREMLMAAEAMTAREWRVAGFYLSVITLRTELIEFYERLGFERSGQFEDFPVNPTLWQPKVPALALEYLVKLIRR</sequence>
<dbReference type="InterPro" id="IPR050832">
    <property type="entry name" value="Bact_Acetyltransf"/>
</dbReference>
<dbReference type="CDD" id="cd04301">
    <property type="entry name" value="NAT_SF"/>
    <property type="match status" value="1"/>
</dbReference>
<dbReference type="Gene3D" id="3.40.630.30">
    <property type="match status" value="1"/>
</dbReference>
<accession>A0A0B7IXJ6</accession>
<dbReference type="SUPFAM" id="SSF55729">
    <property type="entry name" value="Acyl-CoA N-acyltransferases (Nat)"/>
    <property type="match status" value="1"/>
</dbReference>
<dbReference type="KEGG" id="mbac:BN1209_0161"/>
<dbReference type="PANTHER" id="PTHR43877">
    <property type="entry name" value="AMINOALKYLPHOSPHONATE N-ACETYLTRANSFERASE-RELATED-RELATED"/>
    <property type="match status" value="1"/>
</dbReference>
<organism evidence="4 5">
    <name type="scientific">Candidatus Methylopumilus turicensis</name>
    <dbReference type="NCBI Taxonomy" id="1581680"/>
    <lineage>
        <taxon>Bacteria</taxon>
        <taxon>Pseudomonadati</taxon>
        <taxon>Pseudomonadota</taxon>
        <taxon>Betaproteobacteria</taxon>
        <taxon>Nitrosomonadales</taxon>
        <taxon>Methylophilaceae</taxon>
        <taxon>Candidatus Methylopumilus</taxon>
    </lineage>
</organism>
<dbReference type="GO" id="GO:0016747">
    <property type="term" value="F:acyltransferase activity, transferring groups other than amino-acyl groups"/>
    <property type="evidence" value="ECO:0007669"/>
    <property type="project" value="InterPro"/>
</dbReference>
<keyword evidence="5" id="KW-1185">Reference proteome</keyword>
<dbReference type="OrthoDB" id="119501at2"/>
<feature type="domain" description="N-acetyltransferase" evidence="3">
    <location>
        <begin position="2"/>
        <end position="160"/>
    </location>
</feature>
<evidence type="ECO:0000313" key="4">
    <source>
        <dbReference type="EMBL" id="CEN55215.1"/>
    </source>
</evidence>
<gene>
    <name evidence="4" type="ORF">BN1209_0161</name>
</gene>
<evidence type="ECO:0000259" key="3">
    <source>
        <dbReference type="PROSITE" id="PS51186"/>
    </source>
</evidence>
<keyword evidence="1 4" id="KW-0808">Transferase</keyword>
<dbReference type="PROSITE" id="PS51186">
    <property type="entry name" value="GNAT"/>
    <property type="match status" value="1"/>
</dbReference>
<evidence type="ECO:0000256" key="1">
    <source>
        <dbReference type="ARBA" id="ARBA00022679"/>
    </source>
</evidence>
<name>A0A0B7IXJ6_9PROT</name>